<dbReference type="Proteomes" id="UP000198929">
    <property type="component" value="Unassembled WGS sequence"/>
</dbReference>
<dbReference type="InterPro" id="IPR009003">
    <property type="entry name" value="Peptidase_S1_PA"/>
</dbReference>
<evidence type="ECO:0000256" key="1">
    <source>
        <dbReference type="SAM" id="SignalP"/>
    </source>
</evidence>
<gene>
    <name evidence="2" type="ORF">SAMN05661109_01408</name>
</gene>
<dbReference type="RefSeq" id="WP_092258241.1">
    <property type="nucleotide sequence ID" value="NZ_CP047199.1"/>
</dbReference>
<dbReference type="SUPFAM" id="SSF50494">
    <property type="entry name" value="Trypsin-like serine proteases"/>
    <property type="match status" value="1"/>
</dbReference>
<feature type="signal peptide" evidence="1">
    <location>
        <begin position="1"/>
        <end position="24"/>
    </location>
</feature>
<organism evidence="2 3">
    <name type="scientific">Corynebacterium cystitidis DSM 20524</name>
    <dbReference type="NCBI Taxonomy" id="1121357"/>
    <lineage>
        <taxon>Bacteria</taxon>
        <taxon>Bacillati</taxon>
        <taxon>Actinomycetota</taxon>
        <taxon>Actinomycetes</taxon>
        <taxon>Mycobacteriales</taxon>
        <taxon>Corynebacteriaceae</taxon>
        <taxon>Corynebacterium</taxon>
    </lineage>
</organism>
<keyword evidence="3" id="KW-1185">Reference proteome</keyword>
<name>A0A1H9TBZ5_9CORY</name>
<dbReference type="Gene3D" id="2.40.10.10">
    <property type="entry name" value="Trypsin-like serine proteases"/>
    <property type="match status" value="2"/>
</dbReference>
<dbReference type="STRING" id="1121357.SAMN05661109_01408"/>
<protein>
    <recommendedName>
        <fullName evidence="4">Trypsin</fullName>
    </recommendedName>
</protein>
<keyword evidence="1" id="KW-0732">Signal</keyword>
<feature type="chain" id="PRO_5038675363" description="Trypsin" evidence="1">
    <location>
        <begin position="25"/>
        <end position="235"/>
    </location>
</feature>
<dbReference type="AlphaFoldDB" id="A0A1H9TBZ5"/>
<accession>A0A1H9TBZ5</accession>
<sequence length="235" mass="24391">MRIKTAVASIAAAFLATVSLPATQADASSIPGEALDGASVLSGHLNASAPEGTVVSQGDVIYALHGIGIDNSCTLGFIEREHHTAYTAGHCGIAGEPVFNQNKEVIGFVEASNFFTQFVNFLPQFAGIGDVARIRLLDHVVAGPNDLTGDTYVPVSEVRAGEPICLWGASSRETHCGTINHVRGTSLLVDAPGTVSGDSGGPAWIPGRGFVAVLSGWEETPQYGRHDKLASPDGL</sequence>
<evidence type="ECO:0000313" key="3">
    <source>
        <dbReference type="Proteomes" id="UP000198929"/>
    </source>
</evidence>
<dbReference type="EMBL" id="FOGQ01000005">
    <property type="protein sequence ID" value="SER94732.1"/>
    <property type="molecule type" value="Genomic_DNA"/>
</dbReference>
<evidence type="ECO:0008006" key="4">
    <source>
        <dbReference type="Google" id="ProtNLM"/>
    </source>
</evidence>
<dbReference type="InterPro" id="IPR043504">
    <property type="entry name" value="Peptidase_S1_PA_chymotrypsin"/>
</dbReference>
<reference evidence="3" key="1">
    <citation type="submission" date="2016-10" db="EMBL/GenBank/DDBJ databases">
        <authorList>
            <person name="Varghese N."/>
            <person name="Submissions S."/>
        </authorList>
    </citation>
    <scope>NUCLEOTIDE SEQUENCE [LARGE SCALE GENOMIC DNA]</scope>
    <source>
        <strain evidence="3">DSM 20524</strain>
    </source>
</reference>
<proteinExistence type="predicted"/>
<evidence type="ECO:0000313" key="2">
    <source>
        <dbReference type="EMBL" id="SER94732.1"/>
    </source>
</evidence>